<accession>A0A401RJA1</accession>
<dbReference type="OMA" id="IMVEDQI"/>
<dbReference type="GO" id="GO:0006397">
    <property type="term" value="P:mRNA processing"/>
    <property type="evidence" value="ECO:0007669"/>
    <property type="project" value="InterPro"/>
</dbReference>
<dbReference type="InterPro" id="IPR011666">
    <property type="entry name" value="DUF1604"/>
</dbReference>
<reference evidence="4 5" key="1">
    <citation type="journal article" date="2018" name="Nat. Ecol. Evol.">
        <title>Shark genomes provide insights into elasmobranch evolution and the origin of vertebrates.</title>
        <authorList>
            <person name="Hara Y"/>
            <person name="Yamaguchi K"/>
            <person name="Onimaru K"/>
            <person name="Kadota M"/>
            <person name="Koyanagi M"/>
            <person name="Keeley SD"/>
            <person name="Tatsumi K"/>
            <person name="Tanaka K"/>
            <person name="Motone F"/>
            <person name="Kageyama Y"/>
            <person name="Nozu R"/>
            <person name="Adachi N"/>
            <person name="Nishimura O"/>
            <person name="Nakagawa R"/>
            <person name="Tanegashima C"/>
            <person name="Kiyatake I"/>
            <person name="Matsumoto R"/>
            <person name="Murakumo K"/>
            <person name="Nishida K"/>
            <person name="Terakita A"/>
            <person name="Kuratani S"/>
            <person name="Sato K"/>
            <person name="Hyodo S Kuraku.S."/>
        </authorList>
    </citation>
    <scope>NUCLEOTIDE SEQUENCE [LARGE SCALE GENOMIC DNA]</scope>
</reference>
<dbReference type="Pfam" id="PF07713">
    <property type="entry name" value="DUF1604"/>
    <property type="match status" value="1"/>
</dbReference>
<dbReference type="PROSITE" id="PS50174">
    <property type="entry name" value="G_PATCH"/>
    <property type="match status" value="1"/>
</dbReference>
<dbReference type="PANTHER" id="PTHR13384">
    <property type="entry name" value="G PATCH DOMAIN-CONTAINING PROTEIN 1"/>
    <property type="match status" value="1"/>
</dbReference>
<dbReference type="GO" id="GO:0003723">
    <property type="term" value="F:RNA binding"/>
    <property type="evidence" value="ECO:0007669"/>
    <property type="project" value="TreeGrafter"/>
</dbReference>
<evidence type="ECO:0000313" key="5">
    <source>
        <dbReference type="Proteomes" id="UP000287033"/>
    </source>
</evidence>
<evidence type="ECO:0000313" key="4">
    <source>
        <dbReference type="EMBL" id="GCC18209.1"/>
    </source>
</evidence>
<dbReference type="AlphaFoldDB" id="A0A401RJA1"/>
<evidence type="ECO:0000256" key="2">
    <source>
        <dbReference type="SAM" id="MobiDB-lite"/>
    </source>
</evidence>
<dbReference type="InterPro" id="IPR000467">
    <property type="entry name" value="G_patch_dom"/>
</dbReference>
<proteinExistence type="inferred from homology"/>
<feature type="non-terminal residue" evidence="4">
    <location>
        <position position="1"/>
    </location>
</feature>
<protein>
    <recommendedName>
        <fullName evidence="3">G-patch domain-containing protein</fullName>
    </recommendedName>
</protein>
<keyword evidence="5" id="KW-1185">Reference proteome</keyword>
<feature type="domain" description="G-patch" evidence="3">
    <location>
        <begin position="128"/>
        <end position="164"/>
    </location>
</feature>
<feature type="region of interest" description="Disordered" evidence="2">
    <location>
        <begin position="144"/>
        <end position="164"/>
    </location>
</feature>
<dbReference type="GO" id="GO:0005634">
    <property type="term" value="C:nucleus"/>
    <property type="evidence" value="ECO:0007669"/>
    <property type="project" value="TreeGrafter"/>
</dbReference>
<dbReference type="PANTHER" id="PTHR13384:SF19">
    <property type="entry name" value="G PATCH DOMAIN-CONTAINING PROTEIN 1"/>
    <property type="match status" value="1"/>
</dbReference>
<dbReference type="Proteomes" id="UP000287033">
    <property type="component" value="Unassembled WGS sequence"/>
</dbReference>
<evidence type="ECO:0000259" key="3">
    <source>
        <dbReference type="PROSITE" id="PS50174"/>
    </source>
</evidence>
<comment type="caution">
    <text evidence="4">The sequence shown here is derived from an EMBL/GenBank/DDBJ whole genome shotgun (WGS) entry which is preliminary data.</text>
</comment>
<dbReference type="Pfam" id="PF01585">
    <property type="entry name" value="G-patch"/>
    <property type="match status" value="1"/>
</dbReference>
<evidence type="ECO:0000256" key="1">
    <source>
        <dbReference type="ARBA" id="ARBA00008600"/>
    </source>
</evidence>
<organism evidence="4 5">
    <name type="scientific">Chiloscyllium punctatum</name>
    <name type="common">Brownbanded bambooshark</name>
    <name type="synonym">Hemiscyllium punctatum</name>
    <dbReference type="NCBI Taxonomy" id="137246"/>
    <lineage>
        <taxon>Eukaryota</taxon>
        <taxon>Metazoa</taxon>
        <taxon>Chordata</taxon>
        <taxon>Craniata</taxon>
        <taxon>Vertebrata</taxon>
        <taxon>Chondrichthyes</taxon>
        <taxon>Elasmobranchii</taxon>
        <taxon>Galeomorphii</taxon>
        <taxon>Galeoidea</taxon>
        <taxon>Orectolobiformes</taxon>
        <taxon>Hemiscylliidae</taxon>
        <taxon>Chiloscyllium</taxon>
    </lineage>
</organism>
<gene>
    <name evidence="4" type="ORF">chiPu_0020748</name>
</gene>
<comment type="similarity">
    <text evidence="1">Belongs to the GPATCH1 family.</text>
</comment>
<dbReference type="EMBL" id="BEZZ01002890">
    <property type="protein sequence ID" value="GCC18209.1"/>
    <property type="molecule type" value="Genomic_DNA"/>
</dbReference>
<dbReference type="STRING" id="137246.A0A401RJA1"/>
<name>A0A401RJA1_CHIPU</name>
<sequence length="164" mass="18161">DESTKNPVPLHEQTVRDEKGRYKRFHGAFTGGFSAGYFNSVGSKEGWTPSTFVSSRQQKADKQVFNPEHFMDEEDLEEHGIAPKGITTTDEFASKAKDKIWERSQALASLVAPIPGASILDDLIAPAKITIGVQLLRKMGWKEGQGLGPRVKRKLRRQQPGGRG</sequence>
<dbReference type="OrthoDB" id="20507at2759"/>